<reference evidence="1 4" key="1">
    <citation type="submission" date="2016-04" db="EMBL/GenBank/DDBJ databases">
        <authorList>
            <person name="Evans L.H."/>
            <person name="Alamgir A."/>
            <person name="Owens N."/>
            <person name="Weber N.D."/>
            <person name="Virtaneva K."/>
            <person name="Barbian K."/>
            <person name="Babar A."/>
            <person name="Rosenke K."/>
        </authorList>
    </citation>
    <scope>NUCLEOTIDE SEQUENCE [LARGE SCALE GENOMIC DNA]</scope>
    <source>
        <strain evidence="1">S5</strain>
        <strain evidence="4">S5(T) (JCM 30642 \VKM B-2941)</strain>
    </source>
</reference>
<protein>
    <submittedName>
        <fullName evidence="1">Transcriptional regulator, HTH domain</fullName>
    </submittedName>
</protein>
<evidence type="ECO:0000313" key="3">
    <source>
        <dbReference type="Proteomes" id="UP000187822"/>
    </source>
</evidence>
<accession>A0A1N5SHJ7</accession>
<evidence type="ECO:0000313" key="4">
    <source>
        <dbReference type="Proteomes" id="UP000195607"/>
    </source>
</evidence>
<dbReference type="KEGG" id="cdiv:CPM_0197"/>
<dbReference type="Proteomes" id="UP000195607">
    <property type="component" value="Chromosome I"/>
</dbReference>
<dbReference type="InterPro" id="IPR036390">
    <property type="entry name" value="WH_DNA-bd_sf"/>
</dbReference>
<dbReference type="GeneID" id="41587534"/>
<organism evidence="1 4">
    <name type="scientific">Cuniculiplasma divulgatum</name>
    <dbReference type="NCBI Taxonomy" id="1673428"/>
    <lineage>
        <taxon>Archaea</taxon>
        <taxon>Methanobacteriati</taxon>
        <taxon>Thermoplasmatota</taxon>
        <taxon>Thermoplasmata</taxon>
        <taxon>Thermoplasmatales</taxon>
        <taxon>Cuniculiplasmataceae</taxon>
        <taxon>Cuniculiplasma</taxon>
    </lineage>
</organism>
<evidence type="ECO:0000313" key="1">
    <source>
        <dbReference type="EMBL" id="SIM35514.1"/>
    </source>
</evidence>
<dbReference type="OrthoDB" id="55826at2157"/>
<dbReference type="AlphaFoldDB" id="A0A1N5SHJ7"/>
<name>A0A1N5SHJ7_9ARCH</name>
<dbReference type="SUPFAM" id="SSF46785">
    <property type="entry name" value="Winged helix' DNA-binding domain"/>
    <property type="match status" value="1"/>
</dbReference>
<sequence length="71" mass="7875">MDELSVNAKKVYDALKKINAVSEDKLKTADDIMKASNLGKALVNAALQELLNKSYVKRIARQKSAGYYVTK</sequence>
<evidence type="ECO:0000313" key="2">
    <source>
        <dbReference type="EMBL" id="SJK84089.1"/>
    </source>
</evidence>
<keyword evidence="3" id="KW-1185">Reference proteome</keyword>
<gene>
    <name evidence="2" type="ORF">CPM_0197</name>
    <name evidence="1" type="ORF">CSP5_0231</name>
</gene>
<dbReference type="EMBL" id="LT719092">
    <property type="protein sequence ID" value="SJK84089.1"/>
    <property type="molecule type" value="Genomic_DNA"/>
</dbReference>
<proteinExistence type="predicted"/>
<dbReference type="STRING" id="1673428.CPM_0197"/>
<dbReference type="Proteomes" id="UP000187822">
    <property type="component" value="Chromosome I"/>
</dbReference>
<reference evidence="2" key="2">
    <citation type="submission" date="2016-06" db="EMBL/GenBank/DDBJ databases">
        <authorList>
            <person name="Olsen C.W."/>
            <person name="Carey S."/>
            <person name="Hinshaw L."/>
            <person name="Karasin A.I."/>
        </authorList>
    </citation>
    <scope>NUCLEOTIDE SEQUENCE [LARGE SCALE GENOMIC DNA]</scope>
    <source>
        <strain evidence="2">PM4</strain>
    </source>
</reference>
<dbReference type="RefSeq" id="WP_021789297.1">
    <property type="nucleotide sequence ID" value="NZ_LT671858.1"/>
</dbReference>
<reference evidence="3" key="3">
    <citation type="submission" date="2016-06" db="EMBL/GenBank/DDBJ databases">
        <authorList>
            <person name="Toshchakov V.S."/>
        </authorList>
    </citation>
    <scope>NUCLEOTIDE SEQUENCE [LARGE SCALE GENOMIC DNA]</scope>
    <source>
        <strain>PM4 (JCM 30641</strain>
        <strain evidence="3">\VKM B-2940)</strain>
    </source>
</reference>
<dbReference type="EMBL" id="LT671858">
    <property type="protein sequence ID" value="SIM35514.1"/>
    <property type="molecule type" value="Genomic_DNA"/>
</dbReference>